<dbReference type="GO" id="GO:0070681">
    <property type="term" value="P:glutaminyl-tRNAGln biosynthesis via transamidation"/>
    <property type="evidence" value="ECO:0007669"/>
    <property type="project" value="TreeGrafter"/>
</dbReference>
<dbReference type="HAMAP" id="MF_00122">
    <property type="entry name" value="GatC"/>
    <property type="match status" value="1"/>
</dbReference>
<keyword evidence="1" id="KW-0547">Nucleotide-binding</keyword>
<dbReference type="Proteomes" id="UP000537862">
    <property type="component" value="Unassembled WGS sequence"/>
</dbReference>
<dbReference type="GO" id="GO:0050567">
    <property type="term" value="F:glutaminyl-tRNA synthase (glutamine-hydrolyzing) activity"/>
    <property type="evidence" value="ECO:0007669"/>
    <property type="project" value="UniProtKB-UniRule"/>
</dbReference>
<dbReference type="NCBIfam" id="TIGR00135">
    <property type="entry name" value="gatC"/>
    <property type="match status" value="1"/>
</dbReference>
<dbReference type="RefSeq" id="WP_171679445.1">
    <property type="nucleotide sequence ID" value="NZ_JABGBN010000001.1"/>
</dbReference>
<name>A0A849NYU5_9BURK</name>
<dbReference type="GO" id="GO:0006412">
    <property type="term" value="P:translation"/>
    <property type="evidence" value="ECO:0007669"/>
    <property type="project" value="UniProtKB-UniRule"/>
</dbReference>
<gene>
    <name evidence="1 2" type="primary">gatC</name>
    <name evidence="2" type="ORF">HKX39_00965</name>
</gene>
<proteinExistence type="inferred from homology"/>
<comment type="function">
    <text evidence="1">Allows the formation of correctly charged Asn-tRNA(Asn) or Gln-tRNA(Gln) through the transamidation of misacylated Asp-tRNA(Asn) or Glu-tRNA(Gln) in organisms which lack either or both of asparaginyl-tRNA or glutaminyl-tRNA synthetases. The reaction takes place in the presence of glutamine and ATP through an activated phospho-Asp-tRNA(Asn) or phospho-Glu-tRNA(Gln).</text>
</comment>
<comment type="catalytic activity">
    <reaction evidence="1">
        <text>L-aspartyl-tRNA(Asn) + L-glutamine + ATP + H2O = L-asparaginyl-tRNA(Asn) + L-glutamate + ADP + phosphate + 2 H(+)</text>
        <dbReference type="Rhea" id="RHEA:14513"/>
        <dbReference type="Rhea" id="RHEA-COMP:9674"/>
        <dbReference type="Rhea" id="RHEA-COMP:9677"/>
        <dbReference type="ChEBI" id="CHEBI:15377"/>
        <dbReference type="ChEBI" id="CHEBI:15378"/>
        <dbReference type="ChEBI" id="CHEBI:29985"/>
        <dbReference type="ChEBI" id="CHEBI:30616"/>
        <dbReference type="ChEBI" id="CHEBI:43474"/>
        <dbReference type="ChEBI" id="CHEBI:58359"/>
        <dbReference type="ChEBI" id="CHEBI:78515"/>
        <dbReference type="ChEBI" id="CHEBI:78516"/>
        <dbReference type="ChEBI" id="CHEBI:456216"/>
    </reaction>
</comment>
<dbReference type="PANTHER" id="PTHR15004:SF0">
    <property type="entry name" value="GLUTAMYL-TRNA(GLN) AMIDOTRANSFERASE SUBUNIT C, MITOCHONDRIAL"/>
    <property type="match status" value="1"/>
</dbReference>
<comment type="similarity">
    <text evidence="1">Belongs to the GatC family.</text>
</comment>
<dbReference type="SUPFAM" id="SSF141000">
    <property type="entry name" value="Glu-tRNAGln amidotransferase C subunit"/>
    <property type="match status" value="1"/>
</dbReference>
<accession>A0A849NYU5</accession>
<sequence length="102" mass="11192">MSLTPADVSRIARLARLELNEQEQATALNELNSMLGLIEQLQSVDTSGVQPLAHPLSVHEEISLRLREDVVTETPSEQTRASLMSNTPAESEGLFLVPKVIE</sequence>
<dbReference type="GO" id="GO:0006450">
    <property type="term" value="P:regulation of translational fidelity"/>
    <property type="evidence" value="ECO:0007669"/>
    <property type="project" value="InterPro"/>
</dbReference>
<keyword evidence="1" id="KW-0436">Ligase</keyword>
<keyword evidence="1" id="KW-0648">Protein biosynthesis</keyword>
<dbReference type="Pfam" id="PF02686">
    <property type="entry name" value="GatC"/>
    <property type="match status" value="1"/>
</dbReference>
<evidence type="ECO:0000256" key="1">
    <source>
        <dbReference type="HAMAP-Rule" id="MF_00122"/>
    </source>
</evidence>
<comment type="caution">
    <text evidence="2">The sequence shown here is derived from an EMBL/GenBank/DDBJ whole genome shotgun (WGS) entry which is preliminary data.</text>
</comment>
<keyword evidence="2" id="KW-0808">Transferase</keyword>
<evidence type="ECO:0000313" key="2">
    <source>
        <dbReference type="EMBL" id="NOL50749.1"/>
    </source>
</evidence>
<dbReference type="GO" id="GO:0016740">
    <property type="term" value="F:transferase activity"/>
    <property type="evidence" value="ECO:0007669"/>
    <property type="project" value="UniProtKB-KW"/>
</dbReference>
<keyword evidence="1" id="KW-0067">ATP-binding</keyword>
<organism evidence="2 3">
    <name type="scientific">Pelistega suis</name>
    <dbReference type="NCBI Taxonomy" id="1631957"/>
    <lineage>
        <taxon>Bacteria</taxon>
        <taxon>Pseudomonadati</taxon>
        <taxon>Pseudomonadota</taxon>
        <taxon>Betaproteobacteria</taxon>
        <taxon>Burkholderiales</taxon>
        <taxon>Alcaligenaceae</taxon>
        <taxon>Pelistega</taxon>
    </lineage>
</organism>
<dbReference type="GO" id="GO:0005524">
    <property type="term" value="F:ATP binding"/>
    <property type="evidence" value="ECO:0007669"/>
    <property type="project" value="UniProtKB-KW"/>
</dbReference>
<dbReference type="PANTHER" id="PTHR15004">
    <property type="entry name" value="GLUTAMYL-TRNA(GLN) AMIDOTRANSFERASE SUBUNIT C, MITOCHONDRIAL"/>
    <property type="match status" value="1"/>
</dbReference>
<dbReference type="EC" id="6.3.5.-" evidence="1"/>
<comment type="catalytic activity">
    <reaction evidence="1">
        <text>L-glutamyl-tRNA(Gln) + L-glutamine + ATP + H2O = L-glutaminyl-tRNA(Gln) + L-glutamate + ADP + phosphate + H(+)</text>
        <dbReference type="Rhea" id="RHEA:17521"/>
        <dbReference type="Rhea" id="RHEA-COMP:9681"/>
        <dbReference type="Rhea" id="RHEA-COMP:9684"/>
        <dbReference type="ChEBI" id="CHEBI:15377"/>
        <dbReference type="ChEBI" id="CHEBI:15378"/>
        <dbReference type="ChEBI" id="CHEBI:29985"/>
        <dbReference type="ChEBI" id="CHEBI:30616"/>
        <dbReference type="ChEBI" id="CHEBI:43474"/>
        <dbReference type="ChEBI" id="CHEBI:58359"/>
        <dbReference type="ChEBI" id="CHEBI:78520"/>
        <dbReference type="ChEBI" id="CHEBI:78521"/>
        <dbReference type="ChEBI" id="CHEBI:456216"/>
    </reaction>
</comment>
<keyword evidence="3" id="KW-1185">Reference proteome</keyword>
<protein>
    <recommendedName>
        <fullName evidence="1">Aspartyl/glutamyl-tRNA(Asn/Gln) amidotransferase subunit C</fullName>
        <shortName evidence="1">Asp/Glu-ADT subunit C</shortName>
        <ecNumber evidence="1">6.3.5.-</ecNumber>
    </recommendedName>
</protein>
<reference evidence="2 3" key="1">
    <citation type="submission" date="2020-05" db="EMBL/GenBank/DDBJ databases">
        <authorList>
            <person name="Niu N."/>
        </authorList>
    </citation>
    <scope>NUCLEOTIDE SEQUENCE [LARGE SCALE GENOMIC DNA]</scope>
    <source>
        <strain evidence="2 3">3340-03</strain>
    </source>
</reference>
<dbReference type="EMBL" id="JABGBN010000001">
    <property type="protein sequence ID" value="NOL50749.1"/>
    <property type="molecule type" value="Genomic_DNA"/>
</dbReference>
<dbReference type="InterPro" id="IPR003837">
    <property type="entry name" value="GatC"/>
</dbReference>
<dbReference type="AlphaFoldDB" id="A0A849NYU5"/>
<dbReference type="InterPro" id="IPR036113">
    <property type="entry name" value="Asp/Glu-ADT_sf_sub_c"/>
</dbReference>
<dbReference type="Gene3D" id="1.10.20.60">
    <property type="entry name" value="Glu-tRNAGln amidotransferase C subunit, N-terminal domain"/>
    <property type="match status" value="1"/>
</dbReference>
<evidence type="ECO:0000313" key="3">
    <source>
        <dbReference type="Proteomes" id="UP000537862"/>
    </source>
</evidence>
<comment type="subunit">
    <text evidence="1">Heterotrimer of A, B and C subunits.</text>
</comment>